<keyword evidence="1" id="KW-1133">Transmembrane helix</keyword>
<organism evidence="3 4">
    <name type="scientific">Gemmatimonas phototrophica</name>
    <dbReference type="NCBI Taxonomy" id="1379270"/>
    <lineage>
        <taxon>Bacteria</taxon>
        <taxon>Pseudomonadati</taxon>
        <taxon>Gemmatimonadota</taxon>
        <taxon>Gemmatimonadia</taxon>
        <taxon>Gemmatimonadales</taxon>
        <taxon>Gemmatimonadaceae</taxon>
        <taxon>Gemmatimonas</taxon>
    </lineage>
</organism>
<dbReference type="AlphaFoldDB" id="A0A143BM15"/>
<dbReference type="Pfam" id="PF00892">
    <property type="entry name" value="EamA"/>
    <property type="match status" value="2"/>
</dbReference>
<keyword evidence="1" id="KW-0812">Transmembrane</keyword>
<proteinExistence type="predicted"/>
<feature type="domain" description="EamA" evidence="2">
    <location>
        <begin position="2"/>
        <end position="132"/>
    </location>
</feature>
<dbReference type="EMBL" id="CP011454">
    <property type="protein sequence ID" value="AMW05615.1"/>
    <property type="molecule type" value="Genomic_DNA"/>
</dbReference>
<dbReference type="InterPro" id="IPR000620">
    <property type="entry name" value="EamA_dom"/>
</dbReference>
<evidence type="ECO:0000313" key="3">
    <source>
        <dbReference type="EMBL" id="AMW05615.1"/>
    </source>
</evidence>
<dbReference type="SUPFAM" id="SSF103481">
    <property type="entry name" value="Multidrug resistance efflux transporter EmrE"/>
    <property type="match status" value="2"/>
</dbReference>
<feature type="transmembrane region" description="Helical" evidence="1">
    <location>
        <begin position="118"/>
        <end position="135"/>
    </location>
</feature>
<feature type="transmembrane region" description="Helical" evidence="1">
    <location>
        <begin position="93"/>
        <end position="111"/>
    </location>
</feature>
<feature type="transmembrane region" description="Helical" evidence="1">
    <location>
        <begin position="248"/>
        <end position="276"/>
    </location>
</feature>
<feature type="transmembrane region" description="Helical" evidence="1">
    <location>
        <begin position="28"/>
        <end position="46"/>
    </location>
</feature>
<reference evidence="3 4" key="1">
    <citation type="journal article" date="2014" name="Proc. Natl. Acad. Sci. U.S.A.">
        <title>Functional type 2 photosynthetic reaction centers found in the rare bacterial phylum Gemmatimonadetes.</title>
        <authorList>
            <person name="Zeng Y."/>
            <person name="Feng F."/>
            <person name="Medova H."/>
            <person name="Dean J."/>
            <person name="Koblizek M."/>
        </authorList>
    </citation>
    <scope>NUCLEOTIDE SEQUENCE [LARGE SCALE GENOMIC DNA]</scope>
    <source>
        <strain evidence="3 4">AP64</strain>
    </source>
</reference>
<evidence type="ECO:0000259" key="2">
    <source>
        <dbReference type="Pfam" id="PF00892"/>
    </source>
</evidence>
<dbReference type="Proteomes" id="UP000076404">
    <property type="component" value="Chromosome"/>
</dbReference>
<keyword evidence="4" id="KW-1185">Reference proteome</keyword>
<accession>A0A143BM15</accession>
<dbReference type="KEGG" id="gph:GEMMAAP_14000"/>
<dbReference type="GO" id="GO:0016020">
    <property type="term" value="C:membrane"/>
    <property type="evidence" value="ECO:0007669"/>
    <property type="project" value="InterPro"/>
</dbReference>
<evidence type="ECO:0000256" key="1">
    <source>
        <dbReference type="SAM" id="Phobius"/>
    </source>
</evidence>
<keyword evidence="1" id="KW-0472">Membrane</keyword>
<evidence type="ECO:0000313" key="4">
    <source>
        <dbReference type="Proteomes" id="UP000076404"/>
    </source>
</evidence>
<name>A0A143BM15_9BACT</name>
<feature type="domain" description="EamA" evidence="2">
    <location>
        <begin position="145"/>
        <end position="276"/>
    </location>
</feature>
<feature type="transmembrane region" description="Helical" evidence="1">
    <location>
        <begin position="204"/>
        <end position="227"/>
    </location>
</feature>
<feature type="transmembrane region" description="Helical" evidence="1">
    <location>
        <begin position="141"/>
        <end position="163"/>
    </location>
</feature>
<protein>
    <recommendedName>
        <fullName evidence="2">EamA domain-containing protein</fullName>
    </recommendedName>
</protein>
<dbReference type="InterPro" id="IPR037185">
    <property type="entry name" value="EmrE-like"/>
</dbReference>
<dbReference type="eggNOG" id="COG0697">
    <property type="taxonomic scope" value="Bacteria"/>
</dbReference>
<reference evidence="3 4" key="2">
    <citation type="journal article" date="2016" name="Environ. Microbiol. Rep.">
        <title>Metagenomic evidence for the presence of phototrophic Gemmatimonadetes bacteria in diverse environments.</title>
        <authorList>
            <person name="Zeng Y."/>
            <person name="Baumbach J."/>
            <person name="Barbosa E.G."/>
            <person name="Azevedo V."/>
            <person name="Zhang C."/>
            <person name="Koblizek M."/>
        </authorList>
    </citation>
    <scope>NUCLEOTIDE SEQUENCE [LARGE SCALE GENOMIC DNA]</scope>
    <source>
        <strain evidence="3 4">AP64</strain>
    </source>
</reference>
<dbReference type="PANTHER" id="PTHR22911">
    <property type="entry name" value="ACYL-MALONYL CONDENSING ENZYME-RELATED"/>
    <property type="match status" value="1"/>
</dbReference>
<feature type="transmembrane region" description="Helical" evidence="1">
    <location>
        <begin position="175"/>
        <end position="192"/>
    </location>
</feature>
<sequence>MVLSACCFGSISPLTVIATDRGMALESIQTWRYFTSALVLVGIGLWQRPPRAAASLGPWYRPRTLLLAGSGQALVATLALLALRWLPAATASFLFYTYPAWVTIITAVRGLEPLDRTRLVALTLSLGGIAAMVGAPDAASLAPVGLAVILTAALVYALYIPLLSSLQRGRHPLDVSRAIAVGGTALFAVWSLSTGTLFTIPDRVAFGASLLQGILSAGSFLGFLAGLKVLGNVRTAITSTVEPFWTTLLGVLLLNQGIGSGTILGGAAIMGAVLLLQRPVASPPAQSSNVVT</sequence>
<feature type="transmembrane region" description="Helical" evidence="1">
    <location>
        <begin position="66"/>
        <end position="87"/>
    </location>
</feature>
<dbReference type="STRING" id="1379270.GEMMAAP_14000"/>
<gene>
    <name evidence="3" type="ORF">GEMMAAP_14000</name>
</gene>